<dbReference type="Gene3D" id="2.60.120.260">
    <property type="entry name" value="Galactose-binding domain-like"/>
    <property type="match status" value="2"/>
</dbReference>
<sequence length="942" mass="107966">MITDLKINDIPKPLGFRIKDYVKVSWQVDNVVLSGSKQIAGQVLLARDSDMTSIVFDTGKDERIKDNHYYLHFEFAARTRYYVQVKIWTEYNEEVLSEVSWFETAKQDEAWSANWITSGKEEPVQFIKDFQVNKPISCARLYILGLGVYEAYLNGKKIGEEYLSPGFHAYDLWLQYQTYETFPVLGRNRLQVYLGDGWYKGRIGFDGGYKNLYGDQRQLLAELIITYKDGTEEIIATDLSWETSLSPVSFSGIYDGEIFNANLIDVQETFPVALAKDLTERLYDRLSLPITAHERFKPQLIRTPAGETVLDFGQNLSGWIEFDQALPLGTEVSYEVGELLQGGNFYRDNLRTAEAKFTYISDGQERIVRPHFTFYGFRYAKLTGFPESLDPEDFEAVALYSQLEETGDIETDNQAVNQLISNIKWGQKGNFLDVPTDCPQRDERLGWTGDAQIFARTASYLMYTPAFYQKFLEDLRREQKELDGSVPFMVPMLKPESQDGFVMGNGAAVWSDAATVIPWVLYEQYGDIKRLEDHYPIMKDWVDYIQRQDVQTGSKRLWTTNFQFGDWLSLDGKDPNSPMGGTDTVLVASVFYYYSTSLLVKAAQALGIKEDIRHYQKLSDDIKRAIQEEFFTKRGRLAINTQTAHVLVLYFDLVPEEALSRTIEGLKKLLLESAVHLKTGFTGTPYMCEALSKYGLTEYAYTLLLNDDYPSWLYAVKLGATTVWERWNSVLEDGTISGTGMNSLNHYAYGSIAEWIYRVAAGIQSDPERVGFKHFYLKPQPSWQLKHIKARYQSINGLIVSESNLLADGQLEFKFRVPFNTTATIVLPHAPEELLYQYPEARKEGNQMLLTVPAGEYAFHYQPTIAYKPTYSVKQPFESLAVPVATSQIIYKHIPFLKKNDMVLSFLDLPLEQFDRVPIINRMVNQDVIESIQNELEQLNQS</sequence>
<evidence type="ECO:0000313" key="8">
    <source>
        <dbReference type="EMBL" id="NKZ19900.1"/>
    </source>
</evidence>
<dbReference type="Pfam" id="PF17390">
    <property type="entry name" value="Bac_rhamnosid_C"/>
    <property type="match status" value="1"/>
</dbReference>
<feature type="domain" description="Alpha-L-rhamnosidase concanavalin-like" evidence="4">
    <location>
        <begin position="302"/>
        <end position="399"/>
    </location>
</feature>
<dbReference type="Pfam" id="PF17389">
    <property type="entry name" value="Bac_rhamnosid6H"/>
    <property type="match status" value="1"/>
</dbReference>
<evidence type="ECO:0000313" key="9">
    <source>
        <dbReference type="Proteomes" id="UP000522720"/>
    </source>
</evidence>
<dbReference type="InterPro" id="IPR013737">
    <property type="entry name" value="Bac_rhamnosid_N"/>
</dbReference>
<feature type="domain" description="Bacterial alpha-L-rhamnosidase N-terminal" evidence="5">
    <location>
        <begin position="135"/>
        <end position="261"/>
    </location>
</feature>
<dbReference type="GO" id="GO:0005975">
    <property type="term" value="P:carbohydrate metabolic process"/>
    <property type="evidence" value="ECO:0007669"/>
    <property type="project" value="InterPro"/>
</dbReference>
<dbReference type="PANTHER" id="PTHR33307">
    <property type="entry name" value="ALPHA-RHAMNOSIDASE (EUROFUNG)"/>
    <property type="match status" value="1"/>
</dbReference>
<evidence type="ECO:0000259" key="6">
    <source>
        <dbReference type="Pfam" id="PF17389"/>
    </source>
</evidence>
<dbReference type="InterPro" id="IPR008928">
    <property type="entry name" value="6-hairpin_glycosidase_sf"/>
</dbReference>
<comment type="catalytic activity">
    <reaction evidence="1">
        <text>Hydrolysis of terminal non-reducing alpha-L-rhamnose residues in alpha-L-rhamnosides.</text>
        <dbReference type="EC" id="3.2.1.40"/>
    </reaction>
</comment>
<dbReference type="EMBL" id="JAAXPR010000004">
    <property type="protein sequence ID" value="NKZ19900.1"/>
    <property type="molecule type" value="Genomic_DNA"/>
</dbReference>
<dbReference type="InterPro" id="IPR012341">
    <property type="entry name" value="6hp_glycosidase-like_sf"/>
</dbReference>
<keyword evidence="3 8" id="KW-0378">Hydrolase</keyword>
<keyword evidence="9" id="KW-1185">Reference proteome</keyword>
<dbReference type="InterPro" id="IPR008902">
    <property type="entry name" value="Rhamnosid_concanavalin"/>
</dbReference>
<feature type="domain" description="Alpha-L-rhamnosidase C-terminal" evidence="7">
    <location>
        <begin position="762"/>
        <end position="834"/>
    </location>
</feature>
<dbReference type="InterPro" id="IPR016007">
    <property type="entry name" value="Alpha_rhamnosid"/>
</dbReference>
<dbReference type="Gene3D" id="1.50.10.10">
    <property type="match status" value="1"/>
</dbReference>
<proteinExistence type="predicted"/>
<comment type="caution">
    <text evidence="8">The sequence shown here is derived from an EMBL/GenBank/DDBJ whole genome shotgun (WGS) entry which is preliminary data.</text>
</comment>
<evidence type="ECO:0000259" key="5">
    <source>
        <dbReference type="Pfam" id="PF08531"/>
    </source>
</evidence>
<evidence type="ECO:0000256" key="2">
    <source>
        <dbReference type="ARBA" id="ARBA00012652"/>
    </source>
</evidence>
<dbReference type="InterPro" id="IPR035396">
    <property type="entry name" value="Bac_rhamnosid6H"/>
</dbReference>
<dbReference type="Gene3D" id="2.60.420.10">
    <property type="entry name" value="Maltose phosphorylase, domain 3"/>
    <property type="match status" value="1"/>
</dbReference>
<dbReference type="Gene3D" id="2.60.40.10">
    <property type="entry name" value="Immunoglobulins"/>
    <property type="match status" value="1"/>
</dbReference>
<dbReference type="EC" id="3.2.1.40" evidence="2"/>
<dbReference type="PIRSF" id="PIRSF010631">
    <property type="entry name" value="A-rhamnsds"/>
    <property type="match status" value="1"/>
</dbReference>
<dbReference type="GO" id="GO:0030596">
    <property type="term" value="F:alpha-L-rhamnosidase activity"/>
    <property type="evidence" value="ECO:0007669"/>
    <property type="project" value="UniProtKB-EC"/>
</dbReference>
<dbReference type="Proteomes" id="UP000522720">
    <property type="component" value="Unassembled WGS sequence"/>
</dbReference>
<dbReference type="InterPro" id="IPR035398">
    <property type="entry name" value="Bac_rhamnosid_C"/>
</dbReference>
<dbReference type="Pfam" id="PF08531">
    <property type="entry name" value="Bac_rhamnosid_N"/>
    <property type="match status" value="1"/>
</dbReference>
<accession>A0A7X6MWX8</accession>
<organism evidence="8 9">
    <name type="scientific">Streptococcus ovuberis</name>
    <dbReference type="NCBI Taxonomy" id="1936207"/>
    <lineage>
        <taxon>Bacteria</taxon>
        <taxon>Bacillati</taxon>
        <taxon>Bacillota</taxon>
        <taxon>Bacilli</taxon>
        <taxon>Lactobacillales</taxon>
        <taxon>Streptococcaceae</taxon>
        <taxon>Streptococcus</taxon>
    </lineage>
</organism>
<feature type="domain" description="Alpha-L-rhamnosidase six-hairpin glycosidase" evidence="6">
    <location>
        <begin position="405"/>
        <end position="758"/>
    </location>
</feature>
<dbReference type="Pfam" id="PF05592">
    <property type="entry name" value="Bac_rhamnosid"/>
    <property type="match status" value="1"/>
</dbReference>
<dbReference type="AlphaFoldDB" id="A0A7X6MWX8"/>
<dbReference type="RefSeq" id="WP_168548657.1">
    <property type="nucleotide sequence ID" value="NZ_JAAXPR010000004.1"/>
</dbReference>
<evidence type="ECO:0000256" key="1">
    <source>
        <dbReference type="ARBA" id="ARBA00001445"/>
    </source>
</evidence>
<evidence type="ECO:0000259" key="7">
    <source>
        <dbReference type="Pfam" id="PF17390"/>
    </source>
</evidence>
<evidence type="ECO:0000259" key="4">
    <source>
        <dbReference type="Pfam" id="PF05592"/>
    </source>
</evidence>
<reference evidence="8 9" key="1">
    <citation type="submission" date="2020-04" db="EMBL/GenBank/DDBJ databases">
        <title>MicrobeNet Type strains.</title>
        <authorList>
            <person name="Nicholson A.C."/>
        </authorList>
    </citation>
    <scope>NUCLEOTIDE SEQUENCE [LARGE SCALE GENOMIC DNA]</scope>
    <source>
        <strain evidence="8 9">CCUG 69612</strain>
    </source>
</reference>
<dbReference type="InterPro" id="IPR013783">
    <property type="entry name" value="Ig-like_fold"/>
</dbReference>
<evidence type="ECO:0000256" key="3">
    <source>
        <dbReference type="ARBA" id="ARBA00022801"/>
    </source>
</evidence>
<protein>
    <recommendedName>
        <fullName evidence="2">alpha-L-rhamnosidase</fullName>
        <ecNumber evidence="2">3.2.1.40</ecNumber>
    </recommendedName>
</protein>
<dbReference type="SUPFAM" id="SSF48208">
    <property type="entry name" value="Six-hairpin glycosidases"/>
    <property type="match status" value="1"/>
</dbReference>
<gene>
    <name evidence="8" type="ORF">HF992_03400</name>
</gene>
<name>A0A7X6MWX8_9STRE</name>
<dbReference type="PANTHER" id="PTHR33307:SF6">
    <property type="entry name" value="ALPHA-RHAMNOSIDASE (EUROFUNG)-RELATED"/>
    <property type="match status" value="1"/>
</dbReference>
<dbReference type="Pfam" id="PF25788">
    <property type="entry name" value="Ig_Rha78A_N"/>
    <property type="match status" value="1"/>
</dbReference>